<feature type="region of interest" description="Disordered" evidence="2">
    <location>
        <begin position="399"/>
        <end position="422"/>
    </location>
</feature>
<feature type="region of interest" description="Disordered" evidence="2">
    <location>
        <begin position="125"/>
        <end position="152"/>
    </location>
</feature>
<keyword evidence="4" id="KW-1185">Reference proteome</keyword>
<dbReference type="SMART" id="SM00060">
    <property type="entry name" value="FN3"/>
    <property type="match status" value="2"/>
</dbReference>
<feature type="compositionally biased region" description="Polar residues" evidence="2">
    <location>
        <begin position="274"/>
        <end position="284"/>
    </location>
</feature>
<dbReference type="InParanoid" id="A0A6P9A0Y4"/>
<dbReference type="Gene3D" id="2.60.40.10">
    <property type="entry name" value="Immunoglobulins"/>
    <property type="match status" value="2"/>
</dbReference>
<gene>
    <name evidence="5" type="primary">LOC117651006</name>
</gene>
<dbReference type="InterPro" id="IPR003961">
    <property type="entry name" value="FN3_dom"/>
</dbReference>
<keyword evidence="1" id="KW-0880">Kelch repeat</keyword>
<feature type="region of interest" description="Disordered" evidence="2">
    <location>
        <begin position="435"/>
        <end position="457"/>
    </location>
</feature>
<dbReference type="GO" id="GO:0006338">
    <property type="term" value="P:chromatin remodeling"/>
    <property type="evidence" value="ECO:0007669"/>
    <property type="project" value="TreeGrafter"/>
</dbReference>
<protein>
    <submittedName>
        <fullName evidence="5">Host cell factor 1-like isoform X1</fullName>
    </submittedName>
</protein>
<dbReference type="SUPFAM" id="SSF49265">
    <property type="entry name" value="Fibronectin type III"/>
    <property type="match status" value="1"/>
</dbReference>
<dbReference type="RefSeq" id="XP_034250586.1">
    <property type="nucleotide sequence ID" value="XM_034394695.1"/>
</dbReference>
<dbReference type="InterPro" id="IPR043536">
    <property type="entry name" value="HCF1/2"/>
</dbReference>
<feature type="domain" description="Fibronectin type-III" evidence="3">
    <location>
        <begin position="437"/>
        <end position="541"/>
    </location>
</feature>
<dbReference type="OrthoDB" id="10001928at2759"/>
<dbReference type="PROSITE" id="PS50853">
    <property type="entry name" value="FN3"/>
    <property type="match status" value="1"/>
</dbReference>
<dbReference type="GO" id="GO:0035097">
    <property type="term" value="C:histone methyltransferase complex"/>
    <property type="evidence" value="ECO:0007669"/>
    <property type="project" value="TreeGrafter"/>
</dbReference>
<organism evidence="5">
    <name type="scientific">Thrips palmi</name>
    <name type="common">Melon thrips</name>
    <dbReference type="NCBI Taxonomy" id="161013"/>
    <lineage>
        <taxon>Eukaryota</taxon>
        <taxon>Metazoa</taxon>
        <taxon>Ecdysozoa</taxon>
        <taxon>Arthropoda</taxon>
        <taxon>Hexapoda</taxon>
        <taxon>Insecta</taxon>
        <taxon>Pterygota</taxon>
        <taxon>Neoptera</taxon>
        <taxon>Paraneoptera</taxon>
        <taxon>Thysanoptera</taxon>
        <taxon>Terebrantia</taxon>
        <taxon>Thripoidea</taxon>
        <taxon>Thripidae</taxon>
        <taxon>Thrips</taxon>
    </lineage>
</organism>
<name>A0A6P9A0Y4_THRPL</name>
<dbReference type="GeneID" id="117651006"/>
<dbReference type="PANTHER" id="PTHR46003:SF1">
    <property type="entry name" value="HOST CELL FACTOR"/>
    <property type="match status" value="1"/>
</dbReference>
<evidence type="ECO:0000256" key="1">
    <source>
        <dbReference type="ARBA" id="ARBA00022441"/>
    </source>
</evidence>
<dbReference type="GO" id="GO:0003713">
    <property type="term" value="F:transcription coactivator activity"/>
    <property type="evidence" value="ECO:0007669"/>
    <property type="project" value="TreeGrafter"/>
</dbReference>
<dbReference type="PANTHER" id="PTHR46003">
    <property type="entry name" value="HOST CELL FACTOR"/>
    <property type="match status" value="1"/>
</dbReference>
<sequence length="691" mass="74257">MPSILNLIVLDELFAMENPVESTESMLLDEVMEEDSLAAPDSGNANEIGSLDTLNSAISEAAVATADGELPEHLLETEREAPTDIVNDETLTEDIDGNNEESVMAQQLDNEAESLVEGDRDTEMAADGGEETSRSFEHPEVSSLEQVDEPMETHDEAISTTDDFLSETKALIVEGEPPHQLMEEADANEEENTGEDLVGTSGIEEPSDVPVTAADEAMFEYVQHKSEEPSQAEAEEGMLLEQQEESGVQEALDPLPEPQENELQPVPEKMEEPTSPSNNENATELSELAAEDSATDTGDTLELPLSEGEIDSSAAANASGFTILAAGDHMGGSLSDLNGKLVVNPDGTVHLLSGQETLQGMQLMEGDDKPEEEANGEETAAQMQERIRAQLHEALMKQEEIKQEQEEREPETSSDSQPGAESDALATLASAALHHQTPSNGVKNEVESSDVKNEGDEPQWMDVGICKGTHCIVRTFFVPNEEGQSWDKNWQGVTTSTLPDHRALAKLELEAGKAYKFRVAAINSSGRGPWSEISAFRTSMPGVPSAPSSIKISKTTEGAHLTWDPPSAASGQIADYTVYMAVRKATTDSQVVSSGATQLAFVRIYQGVENQCSVGFETLSEAHIDGGAKPAILFRIAARNEKGMGPAIQVRWLQDGAAAVNPANKAATAPRRVGPEIKPHTSIKRLKGECD</sequence>
<accession>A0A6P9A0Y4</accession>
<evidence type="ECO:0000313" key="5">
    <source>
        <dbReference type="RefSeq" id="XP_034250586.1"/>
    </source>
</evidence>
<proteinExistence type="predicted"/>
<feature type="compositionally biased region" description="Acidic residues" evidence="2">
    <location>
        <begin position="185"/>
        <end position="194"/>
    </location>
</feature>
<evidence type="ECO:0000259" key="3">
    <source>
        <dbReference type="PROSITE" id="PS50853"/>
    </source>
</evidence>
<dbReference type="InterPro" id="IPR036116">
    <property type="entry name" value="FN3_sf"/>
</dbReference>
<dbReference type="CDD" id="cd00063">
    <property type="entry name" value="FN3"/>
    <property type="match status" value="2"/>
</dbReference>
<feature type="compositionally biased region" description="Basic and acidic residues" evidence="2">
    <location>
        <begin position="131"/>
        <end position="140"/>
    </location>
</feature>
<dbReference type="KEGG" id="tpal:117651006"/>
<dbReference type="InterPro" id="IPR013783">
    <property type="entry name" value="Ig-like_fold"/>
</dbReference>
<feature type="compositionally biased region" description="Acidic residues" evidence="2">
    <location>
        <begin position="233"/>
        <end position="244"/>
    </location>
</feature>
<evidence type="ECO:0000313" key="4">
    <source>
        <dbReference type="Proteomes" id="UP000515158"/>
    </source>
</evidence>
<feature type="compositionally biased region" description="Basic and acidic residues" evidence="2">
    <location>
        <begin position="444"/>
        <end position="455"/>
    </location>
</feature>
<evidence type="ECO:0000256" key="2">
    <source>
        <dbReference type="SAM" id="MobiDB-lite"/>
    </source>
</evidence>
<feature type="region of interest" description="Disordered" evidence="2">
    <location>
        <begin position="185"/>
        <end position="309"/>
    </location>
</feature>
<dbReference type="AlphaFoldDB" id="A0A6P9A0Y4"/>
<dbReference type="Proteomes" id="UP000515158">
    <property type="component" value="Unplaced"/>
</dbReference>
<reference evidence="5" key="1">
    <citation type="submission" date="2025-08" db="UniProtKB">
        <authorList>
            <consortium name="RefSeq"/>
        </authorList>
    </citation>
    <scope>IDENTIFICATION</scope>
    <source>
        <tissue evidence="5">Total insect</tissue>
    </source>
</reference>